<evidence type="ECO:0000313" key="1">
    <source>
        <dbReference type="EMBL" id="GAM34790.1"/>
    </source>
</evidence>
<comment type="caution">
    <text evidence="1">The sequence shown here is derived from an EMBL/GenBank/DDBJ whole genome shotgun (WGS) entry which is preliminary data.</text>
</comment>
<dbReference type="EMBL" id="DF933811">
    <property type="protein sequence ID" value="GAM34790.1"/>
    <property type="molecule type" value="Genomic_DNA"/>
</dbReference>
<dbReference type="Proteomes" id="UP000053095">
    <property type="component" value="Unassembled WGS sequence"/>
</dbReference>
<keyword evidence="2" id="KW-1185">Reference proteome</keyword>
<evidence type="ECO:0000313" key="2">
    <source>
        <dbReference type="Proteomes" id="UP000053095"/>
    </source>
</evidence>
<dbReference type="AlphaFoldDB" id="A0A6V8H0E7"/>
<proteinExistence type="predicted"/>
<sequence length="40" mass="4251">VLSHSVRVIGSVVQRVVAITTLLRTPTVCVVVPPVLVQQS</sequence>
<protein>
    <submittedName>
        <fullName evidence="1">Uncharacterized protein</fullName>
    </submittedName>
</protein>
<reference evidence="2" key="1">
    <citation type="journal article" date="2015" name="Genome Announc.">
        <title>Draft genome sequence of Talaromyces cellulolyticus strain Y-94, a source of lignocellulosic biomass-degrading enzymes.</title>
        <authorList>
            <person name="Fujii T."/>
            <person name="Koike H."/>
            <person name="Sawayama S."/>
            <person name="Yano S."/>
            <person name="Inoue H."/>
        </authorList>
    </citation>
    <scope>NUCLEOTIDE SEQUENCE [LARGE SCALE GENOMIC DNA]</scope>
    <source>
        <strain evidence="2">Y-94</strain>
    </source>
</reference>
<organism evidence="1 2">
    <name type="scientific">Talaromyces pinophilus</name>
    <name type="common">Penicillium pinophilum</name>
    <dbReference type="NCBI Taxonomy" id="128442"/>
    <lineage>
        <taxon>Eukaryota</taxon>
        <taxon>Fungi</taxon>
        <taxon>Dikarya</taxon>
        <taxon>Ascomycota</taxon>
        <taxon>Pezizomycotina</taxon>
        <taxon>Eurotiomycetes</taxon>
        <taxon>Eurotiomycetidae</taxon>
        <taxon>Eurotiales</taxon>
        <taxon>Trichocomaceae</taxon>
        <taxon>Talaromyces</taxon>
        <taxon>Talaromyces sect. Talaromyces</taxon>
    </lineage>
</organism>
<gene>
    <name evidence="1" type="ORF">TCE0_015r02596</name>
</gene>
<name>A0A6V8H0E7_TALPI</name>
<accession>A0A6V8H0E7</accession>
<feature type="non-terminal residue" evidence="1">
    <location>
        <position position="1"/>
    </location>
</feature>